<comment type="caution">
    <text evidence="1">The sequence shown here is derived from an EMBL/GenBank/DDBJ whole genome shotgun (WGS) entry which is preliminary data.</text>
</comment>
<organism evidence="1">
    <name type="scientific">marine sediment metagenome</name>
    <dbReference type="NCBI Taxonomy" id="412755"/>
    <lineage>
        <taxon>unclassified sequences</taxon>
        <taxon>metagenomes</taxon>
        <taxon>ecological metagenomes</taxon>
    </lineage>
</organism>
<protein>
    <submittedName>
        <fullName evidence="1">Uncharacterized protein</fullName>
    </submittedName>
</protein>
<sequence>KPKDLIEYQIPSQEERKYIEKTQHVPINPDQVQKWLEDFFKEKEGFGKDLIEFSIQNYIQSLINPSNQSLNIENGIRLKFEWFLDPNLDEILGRISEDQNIASICVLTNRSLKRKIDNLKKLSVQIQTLCKKAIDSKKLLIFITPNFSKSVNEISQNSELLLKSIQECIRYQETKNTDLTMPGNVQVSFEQRINDIKKDVLDILKEDFTNGVIYYAEKQEKVDISTLQNDILNVIKQIYSKINPFAYLGQIKFTKSEIEFLLKWDPKKKTKIPAVFKRSIKNITSSLSIFNEKDEFKPNQTEQYGHLINKFKGFLNDFQGIDNVPANFLAKTFKASPYGWNDQTLLVTIVIIIRNNEWEPILEGSIKQPHDKEIVEAFTNPKKNYEKFQQLKFKTAETISQEELTKASNLLRSLFTEHVSHISREFIESSIKKVLMEIQTVYSEIKPEIEKFKFGSNFLSENSNLIDTIDKTLKINRSVAFIKYFIEGFEFYKQESAQKDLFVEFKQTLYRIRELKTTGKIEKYHKILSFLT</sequence>
<reference evidence="1" key="1">
    <citation type="journal article" date="2015" name="Nature">
        <title>Complex archaea that bridge the gap between prokaryotes and eukaryotes.</title>
        <authorList>
            <person name="Spang A."/>
            <person name="Saw J.H."/>
            <person name="Jorgensen S.L."/>
            <person name="Zaremba-Niedzwiedzka K."/>
            <person name="Martijn J."/>
            <person name="Lind A.E."/>
            <person name="van Eijk R."/>
            <person name="Schleper C."/>
            <person name="Guy L."/>
            <person name="Ettema T.J."/>
        </authorList>
    </citation>
    <scope>NUCLEOTIDE SEQUENCE</scope>
</reference>
<evidence type="ECO:0000313" key="1">
    <source>
        <dbReference type="EMBL" id="KKL25395.1"/>
    </source>
</evidence>
<dbReference type="EMBL" id="LAZR01036229">
    <property type="protein sequence ID" value="KKL25395.1"/>
    <property type="molecule type" value="Genomic_DNA"/>
</dbReference>
<feature type="non-terminal residue" evidence="1">
    <location>
        <position position="532"/>
    </location>
</feature>
<accession>A0A0F9BTZ0</accession>
<feature type="non-terminal residue" evidence="1">
    <location>
        <position position="1"/>
    </location>
</feature>
<gene>
    <name evidence="1" type="ORF">LCGC14_2405750</name>
</gene>
<proteinExistence type="predicted"/>
<name>A0A0F9BTZ0_9ZZZZ</name>
<dbReference type="AlphaFoldDB" id="A0A0F9BTZ0"/>